<protein>
    <recommendedName>
        <fullName evidence="7">Mannan endo-1,6-alpha-mannosidase</fullName>
    </recommendedName>
</protein>
<accession>A0A318ZHV2</accession>
<evidence type="ECO:0000313" key="6">
    <source>
        <dbReference type="Proteomes" id="UP000248349"/>
    </source>
</evidence>
<dbReference type="InterPro" id="IPR014480">
    <property type="entry name" value="Mannan-1_6-alpha_mannosidase"/>
</dbReference>
<evidence type="ECO:0000256" key="2">
    <source>
        <dbReference type="ARBA" id="ARBA00022801"/>
    </source>
</evidence>
<reference evidence="5 6" key="1">
    <citation type="submission" date="2016-12" db="EMBL/GenBank/DDBJ databases">
        <title>The genomes of Aspergillus section Nigri reveals drivers in fungal speciation.</title>
        <authorList>
            <consortium name="DOE Joint Genome Institute"/>
            <person name="Vesth T.C."/>
            <person name="Nybo J."/>
            <person name="Theobald S."/>
            <person name="Brandl J."/>
            <person name="Frisvad J.C."/>
            <person name="Nielsen K.F."/>
            <person name="Lyhne E.K."/>
            <person name="Kogle M.E."/>
            <person name="Kuo A."/>
            <person name="Riley R."/>
            <person name="Clum A."/>
            <person name="Nolan M."/>
            <person name="Lipzen A."/>
            <person name="Salamov A."/>
            <person name="Henrissat B."/>
            <person name="Wiebenga A."/>
            <person name="De Vries R.P."/>
            <person name="Grigoriev I.V."/>
            <person name="Mortensen U.H."/>
            <person name="Andersen M.R."/>
            <person name="Baker S.E."/>
        </authorList>
    </citation>
    <scope>NUCLEOTIDE SEQUENCE [LARGE SCALE GENOMIC DNA]</scope>
    <source>
        <strain evidence="5 6">JOP 1030-1</strain>
    </source>
</reference>
<dbReference type="PANTHER" id="PTHR12145">
    <property type="entry name" value="MANNAN ENDO-1,6-ALPHA-MANNOSIDASE DCW1"/>
    <property type="match status" value="1"/>
</dbReference>
<keyword evidence="3" id="KW-0325">Glycoprotein</keyword>
<keyword evidence="2" id="KW-0378">Hydrolase</keyword>
<evidence type="ECO:0000256" key="4">
    <source>
        <dbReference type="ARBA" id="ARBA00023295"/>
    </source>
</evidence>
<dbReference type="RefSeq" id="XP_025431946.1">
    <property type="nucleotide sequence ID" value="XM_025579142.1"/>
</dbReference>
<evidence type="ECO:0000256" key="3">
    <source>
        <dbReference type="ARBA" id="ARBA00023180"/>
    </source>
</evidence>
<name>A0A318ZHV2_9EURO</name>
<dbReference type="Pfam" id="PF03663">
    <property type="entry name" value="Glyco_hydro_76"/>
    <property type="match status" value="1"/>
</dbReference>
<dbReference type="PANTHER" id="PTHR12145:SF37">
    <property type="entry name" value="MANNAN ENDO-1,6-ALPHA-MANNOSIDASE"/>
    <property type="match status" value="1"/>
</dbReference>
<keyword evidence="6" id="KW-1185">Reference proteome</keyword>
<dbReference type="GO" id="GO:0009272">
    <property type="term" value="P:fungal-type cell wall biogenesis"/>
    <property type="evidence" value="ECO:0007669"/>
    <property type="project" value="TreeGrafter"/>
</dbReference>
<keyword evidence="4" id="KW-0326">Glycosidase</keyword>
<dbReference type="InterPro" id="IPR005198">
    <property type="entry name" value="Glyco_hydro_76"/>
</dbReference>
<organism evidence="5 6">
    <name type="scientific">Aspergillus saccharolyticus JOP 1030-1</name>
    <dbReference type="NCBI Taxonomy" id="1450539"/>
    <lineage>
        <taxon>Eukaryota</taxon>
        <taxon>Fungi</taxon>
        <taxon>Dikarya</taxon>
        <taxon>Ascomycota</taxon>
        <taxon>Pezizomycotina</taxon>
        <taxon>Eurotiomycetes</taxon>
        <taxon>Eurotiomycetidae</taxon>
        <taxon>Eurotiales</taxon>
        <taxon>Aspergillaceae</taxon>
        <taxon>Aspergillus</taxon>
        <taxon>Aspergillus subgen. Circumdati</taxon>
    </lineage>
</organism>
<gene>
    <name evidence="5" type="ORF">BP01DRAFT_415454</name>
</gene>
<dbReference type="STRING" id="1450539.A0A318ZHV2"/>
<evidence type="ECO:0008006" key="7">
    <source>
        <dbReference type="Google" id="ProtNLM"/>
    </source>
</evidence>
<dbReference type="AlphaFoldDB" id="A0A318ZHV2"/>
<dbReference type="GeneID" id="37080371"/>
<keyword evidence="1" id="KW-0732">Signal</keyword>
<dbReference type="GO" id="GO:0016052">
    <property type="term" value="P:carbohydrate catabolic process"/>
    <property type="evidence" value="ECO:0007669"/>
    <property type="project" value="InterPro"/>
</dbReference>
<sequence>MAYLHPAYALARIAGTASAIELDIKMSSIKGAAATAAFNTVQHYNGNETGEIPGSIPDPWIEEARAYHQIGNNNYMPANWSSYMGNGDQMAWGLTAMTAAELDYPQDNDEPSWLALAEGNGGLFQVSARLARYTKNQTASVPLLDNETWNIADSTDADDDCTTQGNNHSAAYMYNLVTNGSSGLNGLLEISFDRFYPEKYGSLILSEALCEPLEVCNREQDLYKGIFASDLTFASLVAPYMSSGVSSRLQALAVGAAKQCTGGNNQTLCGRRWYSDEWDGTDKRWEQLSATSIVFSNLARFTEKDITLMEHRTADMSFHDAG</sequence>
<dbReference type="Proteomes" id="UP000248349">
    <property type="component" value="Unassembled WGS sequence"/>
</dbReference>
<evidence type="ECO:0000256" key="1">
    <source>
        <dbReference type="ARBA" id="ARBA00022729"/>
    </source>
</evidence>
<dbReference type="GO" id="GO:0008496">
    <property type="term" value="F:mannan endo-1,6-alpha-mannosidase activity"/>
    <property type="evidence" value="ECO:0007669"/>
    <property type="project" value="InterPro"/>
</dbReference>
<dbReference type="EMBL" id="KZ821229">
    <property type="protein sequence ID" value="PYH45964.1"/>
    <property type="molecule type" value="Genomic_DNA"/>
</dbReference>
<proteinExistence type="predicted"/>
<evidence type="ECO:0000313" key="5">
    <source>
        <dbReference type="EMBL" id="PYH45964.1"/>
    </source>
</evidence>